<evidence type="ECO:0000313" key="2">
    <source>
        <dbReference type="Proteomes" id="UP000824533"/>
    </source>
</evidence>
<dbReference type="Proteomes" id="UP000824533">
    <property type="component" value="Linkage Group LG19"/>
</dbReference>
<comment type="caution">
    <text evidence="1">The sequence shown here is derived from an EMBL/GenBank/DDBJ whole genome shotgun (WGS) entry which is preliminary data.</text>
</comment>
<gene>
    <name evidence="1" type="ORF">K1T71_010834</name>
</gene>
<reference evidence="1 2" key="1">
    <citation type="journal article" date="2021" name="Front. Genet.">
        <title>Chromosome-Level Genome Assembly Reveals Significant Gene Expansion in the Toll and IMD Signaling Pathways of Dendrolimus kikuchii.</title>
        <authorList>
            <person name="Zhou J."/>
            <person name="Wu P."/>
            <person name="Xiong Z."/>
            <person name="Liu N."/>
            <person name="Zhao N."/>
            <person name="Ji M."/>
            <person name="Qiu Y."/>
            <person name="Yang B."/>
        </authorList>
    </citation>
    <scope>NUCLEOTIDE SEQUENCE [LARGE SCALE GENOMIC DNA]</scope>
    <source>
        <strain evidence="1">Ann1</strain>
    </source>
</reference>
<organism evidence="1 2">
    <name type="scientific">Dendrolimus kikuchii</name>
    <dbReference type="NCBI Taxonomy" id="765133"/>
    <lineage>
        <taxon>Eukaryota</taxon>
        <taxon>Metazoa</taxon>
        <taxon>Ecdysozoa</taxon>
        <taxon>Arthropoda</taxon>
        <taxon>Hexapoda</taxon>
        <taxon>Insecta</taxon>
        <taxon>Pterygota</taxon>
        <taxon>Neoptera</taxon>
        <taxon>Endopterygota</taxon>
        <taxon>Lepidoptera</taxon>
        <taxon>Glossata</taxon>
        <taxon>Ditrysia</taxon>
        <taxon>Bombycoidea</taxon>
        <taxon>Lasiocampidae</taxon>
        <taxon>Dendrolimus</taxon>
    </lineage>
</organism>
<protein>
    <submittedName>
        <fullName evidence="1">Uncharacterized protein</fullName>
    </submittedName>
</protein>
<name>A0ACC1CQ34_9NEOP</name>
<keyword evidence="2" id="KW-1185">Reference proteome</keyword>
<proteinExistence type="predicted"/>
<dbReference type="EMBL" id="CM034405">
    <property type="protein sequence ID" value="KAJ0173685.1"/>
    <property type="molecule type" value="Genomic_DNA"/>
</dbReference>
<accession>A0ACC1CQ34</accession>
<sequence length="123" mass="13296">MVGPSDKYICGRVPAIVVTEGWRMTWGGAGEGRCSCRCISIPRRAAAPAPRSPAARRPIAKFNAKVMRARLRLRAAMQERPAVGGRLAISASSTIALRTAYIATNHTRRVPMGHMTIITVPQS</sequence>
<evidence type="ECO:0000313" key="1">
    <source>
        <dbReference type="EMBL" id="KAJ0173685.1"/>
    </source>
</evidence>